<keyword evidence="3" id="KW-0547">Nucleotide-binding</keyword>
<keyword evidence="4" id="KW-0418">Kinase</keyword>
<comment type="caution">
    <text evidence="7">The sequence shown here is derived from an EMBL/GenBank/DDBJ whole genome shotgun (WGS) entry which is preliminary data.</text>
</comment>
<keyword evidence="8" id="KW-1185">Reference proteome</keyword>
<evidence type="ECO:0000256" key="4">
    <source>
        <dbReference type="ARBA" id="ARBA00022777"/>
    </source>
</evidence>
<keyword evidence="2" id="KW-0808">Transferase</keyword>
<proteinExistence type="predicted"/>
<dbReference type="GO" id="GO:0035556">
    <property type="term" value="P:intracellular signal transduction"/>
    <property type="evidence" value="ECO:0007669"/>
    <property type="project" value="TreeGrafter"/>
</dbReference>
<dbReference type="EMBL" id="CM026427">
    <property type="protein sequence ID" value="KAG0570221.1"/>
    <property type="molecule type" value="Genomic_DNA"/>
</dbReference>
<protein>
    <recommendedName>
        <fullName evidence="6">Protein kinase domain-containing protein</fullName>
    </recommendedName>
</protein>
<dbReference type="Pfam" id="PF00069">
    <property type="entry name" value="Pkinase"/>
    <property type="match status" value="1"/>
</dbReference>
<dbReference type="GO" id="GO:0005524">
    <property type="term" value="F:ATP binding"/>
    <property type="evidence" value="ECO:0007669"/>
    <property type="project" value="UniProtKB-KW"/>
</dbReference>
<evidence type="ECO:0000256" key="5">
    <source>
        <dbReference type="ARBA" id="ARBA00022840"/>
    </source>
</evidence>
<keyword evidence="1" id="KW-0723">Serine/threonine-protein kinase</keyword>
<dbReference type="AlphaFoldDB" id="A0A8T0HEM7"/>
<evidence type="ECO:0000313" key="8">
    <source>
        <dbReference type="Proteomes" id="UP000822688"/>
    </source>
</evidence>
<evidence type="ECO:0000256" key="3">
    <source>
        <dbReference type="ARBA" id="ARBA00022741"/>
    </source>
</evidence>
<name>A0A8T0HEM7_CERPU</name>
<evidence type="ECO:0000259" key="6">
    <source>
        <dbReference type="PROSITE" id="PS50011"/>
    </source>
</evidence>
<evidence type="ECO:0000256" key="2">
    <source>
        <dbReference type="ARBA" id="ARBA00022679"/>
    </source>
</evidence>
<dbReference type="InterPro" id="IPR011009">
    <property type="entry name" value="Kinase-like_dom_sf"/>
</dbReference>
<feature type="domain" description="Protein kinase" evidence="6">
    <location>
        <begin position="27"/>
        <end position="126"/>
    </location>
</feature>
<evidence type="ECO:0000256" key="1">
    <source>
        <dbReference type="ARBA" id="ARBA00022527"/>
    </source>
</evidence>
<dbReference type="PANTHER" id="PTHR24346:SF82">
    <property type="entry name" value="KP78A-RELATED"/>
    <property type="match status" value="1"/>
</dbReference>
<keyword evidence="5" id="KW-0067">ATP-binding</keyword>
<dbReference type="GO" id="GO:0004674">
    <property type="term" value="F:protein serine/threonine kinase activity"/>
    <property type="evidence" value="ECO:0007669"/>
    <property type="project" value="UniProtKB-KW"/>
</dbReference>
<gene>
    <name evidence="7" type="ORF">KC19_6G145300</name>
</gene>
<reference evidence="7 8" key="1">
    <citation type="submission" date="2020-06" db="EMBL/GenBank/DDBJ databases">
        <title>WGS assembly of Ceratodon purpureus strain R40.</title>
        <authorList>
            <person name="Carey S.B."/>
            <person name="Jenkins J."/>
            <person name="Shu S."/>
            <person name="Lovell J.T."/>
            <person name="Sreedasyam A."/>
            <person name="Maumus F."/>
            <person name="Tiley G.P."/>
            <person name="Fernandez-Pozo N."/>
            <person name="Barry K."/>
            <person name="Chen C."/>
            <person name="Wang M."/>
            <person name="Lipzen A."/>
            <person name="Daum C."/>
            <person name="Saski C.A."/>
            <person name="Payton A.C."/>
            <person name="Mcbreen J.C."/>
            <person name="Conrad R.E."/>
            <person name="Kollar L.M."/>
            <person name="Olsson S."/>
            <person name="Huttunen S."/>
            <person name="Landis J.B."/>
            <person name="Wickett N.J."/>
            <person name="Johnson M.G."/>
            <person name="Rensing S.A."/>
            <person name="Grimwood J."/>
            <person name="Schmutz J."/>
            <person name="Mcdaniel S.F."/>
        </authorList>
    </citation>
    <scope>NUCLEOTIDE SEQUENCE [LARGE SCALE GENOMIC DNA]</scope>
    <source>
        <strain evidence="7 8">R40</strain>
    </source>
</reference>
<dbReference type="InterPro" id="IPR000719">
    <property type="entry name" value="Prot_kinase_dom"/>
</dbReference>
<dbReference type="PANTHER" id="PTHR24346">
    <property type="entry name" value="MAP/MICROTUBULE AFFINITY-REGULATING KINASE"/>
    <property type="match status" value="1"/>
</dbReference>
<accession>A0A8T0HEM7</accession>
<evidence type="ECO:0000313" key="7">
    <source>
        <dbReference type="EMBL" id="KAG0570221.1"/>
    </source>
</evidence>
<dbReference type="PROSITE" id="PS50011">
    <property type="entry name" value="PROTEIN_KINASE_DOM"/>
    <property type="match status" value="1"/>
</dbReference>
<dbReference type="SUPFAM" id="SSF56112">
    <property type="entry name" value="Protein kinase-like (PK-like)"/>
    <property type="match status" value="1"/>
</dbReference>
<dbReference type="Proteomes" id="UP000822688">
    <property type="component" value="Chromosome 6"/>
</dbReference>
<dbReference type="GO" id="GO:0005737">
    <property type="term" value="C:cytoplasm"/>
    <property type="evidence" value="ECO:0007669"/>
    <property type="project" value="TreeGrafter"/>
</dbReference>
<dbReference type="Gene3D" id="3.30.200.20">
    <property type="entry name" value="Phosphorylase Kinase, domain 1"/>
    <property type="match status" value="1"/>
</dbReference>
<organism evidence="7 8">
    <name type="scientific">Ceratodon purpureus</name>
    <name type="common">Fire moss</name>
    <name type="synonym">Dicranum purpureum</name>
    <dbReference type="NCBI Taxonomy" id="3225"/>
    <lineage>
        <taxon>Eukaryota</taxon>
        <taxon>Viridiplantae</taxon>
        <taxon>Streptophyta</taxon>
        <taxon>Embryophyta</taxon>
        <taxon>Bryophyta</taxon>
        <taxon>Bryophytina</taxon>
        <taxon>Bryopsida</taxon>
        <taxon>Dicranidae</taxon>
        <taxon>Pseudoditrichales</taxon>
        <taxon>Ditrichaceae</taxon>
        <taxon>Ceratodon</taxon>
    </lineage>
</organism>
<sequence length="126" mass="14057">MNGGESSRSGQGLRRQSSATVCAEFNYRLGKTMGFGAFSKVKSAVHVLTGQKVAIKIINKEKMKDMEVKVRRELKIMQVVTHPQLIITDMAVRHMNSFLEWEQNVMCPTQSHICKDNGFGVGEGRA</sequence>